<reference evidence="4" key="1">
    <citation type="submission" date="2021-06" db="EMBL/GenBank/DDBJ databases">
        <authorList>
            <person name="Kallberg Y."/>
            <person name="Tangrot J."/>
            <person name="Rosling A."/>
        </authorList>
    </citation>
    <scope>NUCLEOTIDE SEQUENCE</scope>
    <source>
        <strain evidence="4">FL130A</strain>
    </source>
</reference>
<dbReference type="InterPro" id="IPR001251">
    <property type="entry name" value="CRAL-TRIO_dom"/>
</dbReference>
<dbReference type="PROSITE" id="PS50238">
    <property type="entry name" value="RHOGAP"/>
    <property type="match status" value="1"/>
</dbReference>
<sequence length="551" mass="61682">MLKRIFHSSDNDSENGRRFFQRDLQQRRRQNSITSEDEALAEYVDTKIIFQAGVDFESKPLVVVCACNLPDPNEVDYDKILSRILRKLDLFVESDYTVVLFAGGAQHRPGWHWMFRAYKNLSRKYKKNLKNLYIVHSTTWARVILDVMNVVISPKFGRKVKYIPTLSKLALYVPLTQIEIPPLVYTYNLKFEEKITLQPTAYDENGSLMFGVPIEVLMGSEGEKGLPRVVKDCVTYLRAEGLETEGIFRRSPSSVLLRQAREAYDRGNPINLADYGVHVAAVLLKMFFAQLPVSVFPAEIYETLRQIRMKNGHLERIEFIRETVFPLLLPPVVILLHYVCSLLYEISKHEKVNRMTPYNLAVMMAPNLVHSGNPLLDVSMCVLSTDSDSGGGVGIFMKLAIEHFELMFEGFEEPRERIRDAAVVENGNSLSSHQFHHNNYGVGTAASSSRTSSVTSESTEVSSNNTSINSPSASLINSTSPPKYPSIRRMRNLASASSPPNGSIRGVGAGVEISGIMVSGLVTSSPPGTPYGEEPGSPRSIDELRKAIPWN</sequence>
<name>A0A9N8VD84_9GLOM</name>
<dbReference type="SMART" id="SM00324">
    <property type="entry name" value="RhoGAP"/>
    <property type="match status" value="1"/>
</dbReference>
<dbReference type="CDD" id="cd00170">
    <property type="entry name" value="SEC14"/>
    <property type="match status" value="1"/>
</dbReference>
<evidence type="ECO:0000259" key="3">
    <source>
        <dbReference type="PROSITE" id="PS50238"/>
    </source>
</evidence>
<dbReference type="PROSITE" id="PS50191">
    <property type="entry name" value="CRAL_TRIO"/>
    <property type="match status" value="1"/>
</dbReference>
<evidence type="ECO:0000256" key="1">
    <source>
        <dbReference type="SAM" id="MobiDB-lite"/>
    </source>
</evidence>
<feature type="domain" description="Rho-GAP" evidence="3">
    <location>
        <begin position="212"/>
        <end position="408"/>
    </location>
</feature>
<feature type="compositionally biased region" description="Polar residues" evidence="1">
    <location>
        <begin position="468"/>
        <end position="481"/>
    </location>
</feature>
<feature type="compositionally biased region" description="Low complexity" evidence="1">
    <location>
        <begin position="444"/>
        <end position="467"/>
    </location>
</feature>
<evidence type="ECO:0000313" key="5">
    <source>
        <dbReference type="Proteomes" id="UP000789508"/>
    </source>
</evidence>
<evidence type="ECO:0000259" key="2">
    <source>
        <dbReference type="PROSITE" id="PS50191"/>
    </source>
</evidence>
<protein>
    <submittedName>
        <fullName evidence="4">8016_t:CDS:1</fullName>
    </submittedName>
</protein>
<organism evidence="4 5">
    <name type="scientific">Ambispora leptoticha</name>
    <dbReference type="NCBI Taxonomy" id="144679"/>
    <lineage>
        <taxon>Eukaryota</taxon>
        <taxon>Fungi</taxon>
        <taxon>Fungi incertae sedis</taxon>
        <taxon>Mucoromycota</taxon>
        <taxon>Glomeromycotina</taxon>
        <taxon>Glomeromycetes</taxon>
        <taxon>Archaeosporales</taxon>
        <taxon>Ambisporaceae</taxon>
        <taxon>Ambispora</taxon>
    </lineage>
</organism>
<dbReference type="InterPro" id="IPR000198">
    <property type="entry name" value="RhoGAP_dom"/>
</dbReference>
<feature type="region of interest" description="Disordered" evidence="1">
    <location>
        <begin position="523"/>
        <end position="551"/>
    </location>
</feature>
<dbReference type="PANTHER" id="PTHR45808:SF2">
    <property type="entry name" value="RHO GTPASE-ACTIVATING PROTEIN 68F"/>
    <property type="match status" value="1"/>
</dbReference>
<dbReference type="CDD" id="cd00159">
    <property type="entry name" value="RhoGAP"/>
    <property type="match status" value="1"/>
</dbReference>
<dbReference type="SUPFAM" id="SSF48350">
    <property type="entry name" value="GTPase activation domain, GAP"/>
    <property type="match status" value="1"/>
</dbReference>
<dbReference type="PANTHER" id="PTHR45808">
    <property type="entry name" value="RHO GTPASE-ACTIVATING PROTEIN 68F"/>
    <property type="match status" value="1"/>
</dbReference>
<dbReference type="InterPro" id="IPR036865">
    <property type="entry name" value="CRAL-TRIO_dom_sf"/>
</dbReference>
<dbReference type="SUPFAM" id="SSF52087">
    <property type="entry name" value="CRAL/TRIO domain"/>
    <property type="match status" value="1"/>
</dbReference>
<dbReference type="GO" id="GO:0007264">
    <property type="term" value="P:small GTPase-mediated signal transduction"/>
    <property type="evidence" value="ECO:0007669"/>
    <property type="project" value="TreeGrafter"/>
</dbReference>
<dbReference type="Pfam" id="PF00620">
    <property type="entry name" value="RhoGAP"/>
    <property type="match status" value="1"/>
</dbReference>
<feature type="domain" description="CRAL-TRIO" evidence="2">
    <location>
        <begin position="36"/>
        <end position="184"/>
    </location>
</feature>
<proteinExistence type="predicted"/>
<feature type="region of interest" description="Disordered" evidence="1">
    <location>
        <begin position="434"/>
        <end position="486"/>
    </location>
</feature>
<dbReference type="GO" id="GO:0005737">
    <property type="term" value="C:cytoplasm"/>
    <property type="evidence" value="ECO:0007669"/>
    <property type="project" value="TreeGrafter"/>
</dbReference>
<dbReference type="EMBL" id="CAJVPS010000102">
    <property type="protein sequence ID" value="CAG8452106.1"/>
    <property type="molecule type" value="Genomic_DNA"/>
</dbReference>
<feature type="compositionally biased region" description="Basic and acidic residues" evidence="1">
    <location>
        <begin position="540"/>
        <end position="551"/>
    </location>
</feature>
<dbReference type="Gene3D" id="3.40.525.10">
    <property type="entry name" value="CRAL-TRIO lipid binding domain"/>
    <property type="match status" value="1"/>
</dbReference>
<gene>
    <name evidence="4" type="ORF">ALEPTO_LOCUS1071</name>
</gene>
<dbReference type="Proteomes" id="UP000789508">
    <property type="component" value="Unassembled WGS sequence"/>
</dbReference>
<dbReference type="AlphaFoldDB" id="A0A9N8VD84"/>
<keyword evidence="5" id="KW-1185">Reference proteome</keyword>
<dbReference type="GO" id="GO:0005096">
    <property type="term" value="F:GTPase activator activity"/>
    <property type="evidence" value="ECO:0007669"/>
    <property type="project" value="TreeGrafter"/>
</dbReference>
<evidence type="ECO:0000313" key="4">
    <source>
        <dbReference type="EMBL" id="CAG8452106.1"/>
    </source>
</evidence>
<accession>A0A9N8VD84</accession>
<dbReference type="InterPro" id="IPR008936">
    <property type="entry name" value="Rho_GTPase_activation_prot"/>
</dbReference>
<dbReference type="Pfam" id="PF13716">
    <property type="entry name" value="CRAL_TRIO_2"/>
    <property type="match status" value="1"/>
</dbReference>
<dbReference type="Gene3D" id="1.10.555.10">
    <property type="entry name" value="Rho GTPase activation protein"/>
    <property type="match status" value="1"/>
</dbReference>
<comment type="caution">
    <text evidence="4">The sequence shown here is derived from an EMBL/GenBank/DDBJ whole genome shotgun (WGS) entry which is preliminary data.</text>
</comment>
<dbReference type="OrthoDB" id="19923at2759"/>